<dbReference type="GO" id="GO:0005524">
    <property type="term" value="F:ATP binding"/>
    <property type="evidence" value="ECO:0007669"/>
    <property type="project" value="InterPro"/>
</dbReference>
<proteinExistence type="inferred from homology"/>
<dbReference type="Gene3D" id="3.30.450.90">
    <property type="match status" value="1"/>
</dbReference>
<dbReference type="PANTHER" id="PTHR30486">
    <property type="entry name" value="TWITCHING MOTILITY PROTEIN PILT"/>
    <property type="match status" value="1"/>
</dbReference>
<dbReference type="InterPro" id="IPR027417">
    <property type="entry name" value="P-loop_NTPase"/>
</dbReference>
<dbReference type="PANTHER" id="PTHR30486:SF16">
    <property type="entry name" value="TWITCHING MOTILITY PROTEIN PILT"/>
    <property type="match status" value="1"/>
</dbReference>
<sequence length="357" mass="40068">MISLQDLLARMPELEASDLHITAGARPQYRIYGRLVPARDEILRPADTERLCLGILSQEQKEQFLRDGELDFSFGLEGVSLFRVNLFRQRGSVGGSFRAIPFRVPSLDELGLPPVIADLLQKPRGLVLVTGPTGSGKSTTLAAMIDWINQNRSGHIVTIEDPIEYVHSHKKCLVNQREVGRDTQSFHSALRRVLRQDPDVIMIGEMRDLETIQAALTLSETGHLTLGTLHTNTAVQTIHRIIDVFPQHQQNQVRLQLSMVLEGTVSQLLLPHVDGVGRLLALEIFLPTPAMRHLIRDNKIHQIYAQMQLGQTETQMVTMNQSLLRLVQQGSLSMETALNYSPDPEELRTMVSRQAAF</sequence>
<dbReference type="Gene3D" id="3.40.50.300">
    <property type="entry name" value="P-loop containing nucleotide triphosphate hydrolases"/>
    <property type="match status" value="1"/>
</dbReference>
<dbReference type="AlphaFoldDB" id="A0A1W1X532"/>
<keyword evidence="4" id="KW-1185">Reference proteome</keyword>
<protein>
    <submittedName>
        <fullName evidence="3">Twitching motility protein PilT</fullName>
    </submittedName>
</protein>
<dbReference type="RefSeq" id="WP_084056152.1">
    <property type="nucleotide sequence ID" value="NZ_FWXF01000002.1"/>
</dbReference>
<dbReference type="Pfam" id="PF00437">
    <property type="entry name" value="T2SSE"/>
    <property type="match status" value="1"/>
</dbReference>
<dbReference type="InterPro" id="IPR050921">
    <property type="entry name" value="T4SS_GSP_E_ATPase"/>
</dbReference>
<dbReference type="STRING" id="1121390.SAMN02746041_00610"/>
<evidence type="ECO:0000313" key="3">
    <source>
        <dbReference type="EMBL" id="SMC19059.1"/>
    </source>
</evidence>
<accession>A0A1W1X532</accession>
<dbReference type="InterPro" id="IPR006321">
    <property type="entry name" value="PilT/PilU"/>
</dbReference>
<feature type="domain" description="Bacterial type II secretion system protein E" evidence="2">
    <location>
        <begin position="194"/>
        <end position="208"/>
    </location>
</feature>
<name>A0A1W1X532_9BACT</name>
<dbReference type="Proteomes" id="UP000192783">
    <property type="component" value="Unassembled WGS sequence"/>
</dbReference>
<dbReference type="CDD" id="cd01131">
    <property type="entry name" value="PilT"/>
    <property type="match status" value="1"/>
</dbReference>
<evidence type="ECO:0000259" key="2">
    <source>
        <dbReference type="PROSITE" id="PS00662"/>
    </source>
</evidence>
<evidence type="ECO:0000313" key="4">
    <source>
        <dbReference type="Proteomes" id="UP000192783"/>
    </source>
</evidence>
<dbReference type="InterPro" id="IPR001482">
    <property type="entry name" value="T2SS/T4SS_dom"/>
</dbReference>
<organism evidence="3 4">
    <name type="scientific">Desulfacinum hydrothermale DSM 13146</name>
    <dbReference type="NCBI Taxonomy" id="1121390"/>
    <lineage>
        <taxon>Bacteria</taxon>
        <taxon>Pseudomonadati</taxon>
        <taxon>Thermodesulfobacteriota</taxon>
        <taxon>Syntrophobacteria</taxon>
        <taxon>Syntrophobacterales</taxon>
        <taxon>Syntrophobacteraceae</taxon>
        <taxon>Desulfacinum</taxon>
    </lineage>
</organism>
<evidence type="ECO:0000256" key="1">
    <source>
        <dbReference type="ARBA" id="ARBA00006611"/>
    </source>
</evidence>
<gene>
    <name evidence="3" type="ORF">SAMN02746041_00610</name>
</gene>
<reference evidence="3 4" key="1">
    <citation type="submission" date="2017-04" db="EMBL/GenBank/DDBJ databases">
        <authorList>
            <person name="Afonso C.L."/>
            <person name="Miller P.J."/>
            <person name="Scott M.A."/>
            <person name="Spackman E."/>
            <person name="Goraichik I."/>
            <person name="Dimitrov K.M."/>
            <person name="Suarez D.L."/>
            <person name="Swayne D.E."/>
        </authorList>
    </citation>
    <scope>NUCLEOTIDE SEQUENCE [LARGE SCALE GENOMIC DNA]</scope>
    <source>
        <strain evidence="3 4">DSM 13146</strain>
    </source>
</reference>
<dbReference type="PROSITE" id="PS00662">
    <property type="entry name" value="T2SP_E"/>
    <property type="match status" value="1"/>
</dbReference>
<comment type="similarity">
    <text evidence="1">Belongs to the GSP E family.</text>
</comment>
<dbReference type="GO" id="GO:0016887">
    <property type="term" value="F:ATP hydrolysis activity"/>
    <property type="evidence" value="ECO:0007669"/>
    <property type="project" value="InterPro"/>
</dbReference>
<dbReference type="SUPFAM" id="SSF52540">
    <property type="entry name" value="P-loop containing nucleoside triphosphate hydrolases"/>
    <property type="match status" value="1"/>
</dbReference>
<dbReference type="OrthoDB" id="9805147at2"/>
<dbReference type="NCBIfam" id="TIGR01420">
    <property type="entry name" value="pilT_fam"/>
    <property type="match status" value="1"/>
</dbReference>
<dbReference type="EMBL" id="FWXF01000002">
    <property type="protein sequence ID" value="SMC19059.1"/>
    <property type="molecule type" value="Genomic_DNA"/>
</dbReference>